<dbReference type="PANTHER" id="PTHR11006:SF122">
    <property type="entry name" value="ARGININE METHYLTRANSFERASE 8"/>
    <property type="match status" value="1"/>
</dbReference>
<dbReference type="Pfam" id="PF22528">
    <property type="entry name" value="PRMT_C"/>
    <property type="match status" value="1"/>
</dbReference>
<dbReference type="GO" id="GO:0005634">
    <property type="term" value="C:nucleus"/>
    <property type="evidence" value="ECO:0007669"/>
    <property type="project" value="TreeGrafter"/>
</dbReference>
<dbReference type="FunFam" id="3.40.50.150:FF:000016">
    <property type="entry name" value="Protein arginine N-methyltransferase 6"/>
    <property type="match status" value="1"/>
</dbReference>
<keyword evidence="2 4" id="KW-0808">Transferase</keyword>
<dbReference type="InterPro" id="IPR055135">
    <property type="entry name" value="PRMT_dom"/>
</dbReference>
<gene>
    <name evidence="8" type="ORF">NSCI0253_LOCUS29983</name>
</gene>
<feature type="domain" description="Protein arginine N-methyltransferase" evidence="7">
    <location>
        <begin position="207"/>
        <end position="372"/>
    </location>
</feature>
<dbReference type="Pfam" id="PF13649">
    <property type="entry name" value="Methyltransf_25"/>
    <property type="match status" value="1"/>
</dbReference>
<organism evidence="8">
    <name type="scientific">Noctiluca scintillans</name>
    <name type="common">Sea sparkle</name>
    <name type="synonym">Red tide dinoflagellate</name>
    <dbReference type="NCBI Taxonomy" id="2966"/>
    <lineage>
        <taxon>Eukaryota</taxon>
        <taxon>Sar</taxon>
        <taxon>Alveolata</taxon>
        <taxon>Dinophyceae</taxon>
        <taxon>Noctilucales</taxon>
        <taxon>Noctilucaceae</taxon>
        <taxon>Noctiluca</taxon>
    </lineage>
</organism>
<evidence type="ECO:0000256" key="4">
    <source>
        <dbReference type="PROSITE-ProRule" id="PRU01015"/>
    </source>
</evidence>
<name>A0A7S1AIU1_NOCSC</name>
<feature type="region of interest" description="Disordered" evidence="5">
    <location>
        <begin position="30"/>
        <end position="59"/>
    </location>
</feature>
<proteinExistence type="predicted"/>
<dbReference type="CDD" id="cd02440">
    <property type="entry name" value="AdoMet_MTases"/>
    <property type="match status" value="1"/>
</dbReference>
<evidence type="ECO:0008006" key="9">
    <source>
        <dbReference type="Google" id="ProtNLM"/>
    </source>
</evidence>
<dbReference type="Gene3D" id="2.70.160.11">
    <property type="entry name" value="Hnrnp arginine n-methyltransferase1"/>
    <property type="match status" value="1"/>
</dbReference>
<dbReference type="InterPro" id="IPR025799">
    <property type="entry name" value="Arg_MeTrfase"/>
</dbReference>
<protein>
    <recommendedName>
        <fullName evidence="9">Methyltransferase domain-containing protein</fullName>
    </recommendedName>
</protein>
<evidence type="ECO:0000256" key="5">
    <source>
        <dbReference type="SAM" id="MobiDB-lite"/>
    </source>
</evidence>
<accession>A0A7S1AIU1</accession>
<evidence type="ECO:0000259" key="7">
    <source>
        <dbReference type="Pfam" id="PF22528"/>
    </source>
</evidence>
<evidence type="ECO:0000256" key="2">
    <source>
        <dbReference type="ARBA" id="ARBA00022679"/>
    </source>
</evidence>
<dbReference type="AlphaFoldDB" id="A0A7S1AIU1"/>
<dbReference type="GO" id="GO:0032259">
    <property type="term" value="P:methylation"/>
    <property type="evidence" value="ECO:0007669"/>
    <property type="project" value="UniProtKB-KW"/>
</dbReference>
<sequence>MAQAMSVETILNMQARAAVEEPSIMGSEHVADVSGEGDVPAAKRARSQTSASPEPAEDPCGEEFFAAYDDLSVHLLMLHDQSRVGAYVAGVRANRASIEGKVVLDVGAGSGVLSMLAAKHGGAQRVYAVEAAAGMARLAASLVERNGLSDVVRVIEGRLEDVMLPEKVDVIISEWMGFYLLHESMLGSVITAREKWLKDDGLLLPSSANIWAAVLEGEEFHREVEVLSDIHGLDFSSLAPTAVAGRCKQPSIEDVGGNRLLTNPLLVASLDLRTVTSTNLHALDKELSFVALRAGRAAGVCLWFDVNFIEPLKSSVPCVILSTAPGVPLTHWKQTVVYFGSFPCIEAGDELPLRLLLRQSTDNPRQYDISVET</sequence>
<dbReference type="Gene3D" id="3.40.50.150">
    <property type="entry name" value="Vaccinia Virus protein VP39"/>
    <property type="match status" value="1"/>
</dbReference>
<dbReference type="InterPro" id="IPR041698">
    <property type="entry name" value="Methyltransf_25"/>
</dbReference>
<dbReference type="GO" id="GO:0035241">
    <property type="term" value="F:protein-arginine omega-N monomethyltransferase activity"/>
    <property type="evidence" value="ECO:0007669"/>
    <property type="project" value="TreeGrafter"/>
</dbReference>
<evidence type="ECO:0000313" key="8">
    <source>
        <dbReference type="EMBL" id="CAD8855631.1"/>
    </source>
</evidence>
<dbReference type="EMBL" id="HBFQ01042390">
    <property type="protein sequence ID" value="CAD8855631.1"/>
    <property type="molecule type" value="Transcribed_RNA"/>
</dbReference>
<dbReference type="GO" id="GO:0035242">
    <property type="term" value="F:protein-arginine omega-N asymmetric methyltransferase activity"/>
    <property type="evidence" value="ECO:0007669"/>
    <property type="project" value="TreeGrafter"/>
</dbReference>
<dbReference type="GO" id="GO:0042054">
    <property type="term" value="F:histone methyltransferase activity"/>
    <property type="evidence" value="ECO:0007669"/>
    <property type="project" value="TreeGrafter"/>
</dbReference>
<reference evidence="8" key="1">
    <citation type="submission" date="2021-01" db="EMBL/GenBank/DDBJ databases">
        <authorList>
            <person name="Corre E."/>
            <person name="Pelletier E."/>
            <person name="Niang G."/>
            <person name="Scheremetjew M."/>
            <person name="Finn R."/>
            <person name="Kale V."/>
            <person name="Holt S."/>
            <person name="Cochrane G."/>
            <person name="Meng A."/>
            <person name="Brown T."/>
            <person name="Cohen L."/>
        </authorList>
    </citation>
    <scope>NUCLEOTIDE SEQUENCE</scope>
</reference>
<keyword evidence="3 4" id="KW-0949">S-adenosyl-L-methionine</keyword>
<evidence type="ECO:0000259" key="6">
    <source>
        <dbReference type="Pfam" id="PF13649"/>
    </source>
</evidence>
<feature type="domain" description="Methyltransferase" evidence="6">
    <location>
        <begin position="103"/>
        <end position="201"/>
    </location>
</feature>
<evidence type="ECO:0000256" key="3">
    <source>
        <dbReference type="ARBA" id="ARBA00022691"/>
    </source>
</evidence>
<evidence type="ECO:0000256" key="1">
    <source>
        <dbReference type="ARBA" id="ARBA00022603"/>
    </source>
</evidence>
<dbReference type="PROSITE" id="PS51678">
    <property type="entry name" value="SAM_MT_PRMT"/>
    <property type="match status" value="1"/>
</dbReference>
<keyword evidence="1 4" id="KW-0489">Methyltransferase</keyword>
<dbReference type="SUPFAM" id="SSF53335">
    <property type="entry name" value="S-adenosyl-L-methionine-dependent methyltransferases"/>
    <property type="match status" value="1"/>
</dbReference>
<dbReference type="InterPro" id="IPR029063">
    <property type="entry name" value="SAM-dependent_MTases_sf"/>
</dbReference>
<dbReference type="PANTHER" id="PTHR11006">
    <property type="entry name" value="PROTEIN ARGININE N-METHYLTRANSFERASE"/>
    <property type="match status" value="1"/>
</dbReference>